<dbReference type="Proteomes" id="UP000474159">
    <property type="component" value="Unassembled WGS sequence"/>
</dbReference>
<dbReference type="AlphaFoldDB" id="A0A6L3SWR1"/>
<evidence type="ECO:0000313" key="2">
    <source>
        <dbReference type="EMBL" id="KAB1076596.1"/>
    </source>
</evidence>
<protein>
    <submittedName>
        <fullName evidence="2">Uncharacterized protein</fullName>
    </submittedName>
</protein>
<reference evidence="2 3" key="1">
    <citation type="submission" date="2019-09" db="EMBL/GenBank/DDBJ databases">
        <title>YIM 48816 draft genome.</title>
        <authorList>
            <person name="Jiang L."/>
        </authorList>
    </citation>
    <scope>NUCLEOTIDE SEQUENCE [LARGE SCALE GENOMIC DNA]</scope>
    <source>
        <strain evidence="2 3">YIM 48816</strain>
    </source>
</reference>
<proteinExistence type="predicted"/>
<evidence type="ECO:0000256" key="1">
    <source>
        <dbReference type="SAM" id="MobiDB-lite"/>
    </source>
</evidence>
<organism evidence="2 3">
    <name type="scientific">Methylobacterium soli</name>
    <dbReference type="NCBI Taxonomy" id="553447"/>
    <lineage>
        <taxon>Bacteria</taxon>
        <taxon>Pseudomonadati</taxon>
        <taxon>Pseudomonadota</taxon>
        <taxon>Alphaproteobacteria</taxon>
        <taxon>Hyphomicrobiales</taxon>
        <taxon>Methylobacteriaceae</taxon>
        <taxon>Methylobacterium</taxon>
    </lineage>
</organism>
<name>A0A6L3SWR1_9HYPH</name>
<dbReference type="EMBL" id="VZZK01000029">
    <property type="protein sequence ID" value="KAB1076596.1"/>
    <property type="molecule type" value="Genomic_DNA"/>
</dbReference>
<feature type="region of interest" description="Disordered" evidence="1">
    <location>
        <begin position="1"/>
        <end position="23"/>
    </location>
</feature>
<gene>
    <name evidence="2" type="ORF">F6X53_22775</name>
</gene>
<evidence type="ECO:0000313" key="3">
    <source>
        <dbReference type="Proteomes" id="UP000474159"/>
    </source>
</evidence>
<sequence>MGNKPAQDDAPPGAWTLTTTRSPDGMVDLTTTIATEGEPMIVVLRLTREEARAHARGVMAAAGDALERTFGGEEQQ</sequence>
<accession>A0A6L3SWR1</accession>
<keyword evidence="3" id="KW-1185">Reference proteome</keyword>
<comment type="caution">
    <text evidence="2">The sequence shown here is derived from an EMBL/GenBank/DDBJ whole genome shotgun (WGS) entry which is preliminary data.</text>
</comment>